<feature type="non-terminal residue" evidence="5">
    <location>
        <position position="143"/>
    </location>
</feature>
<protein>
    <recommendedName>
        <fullName evidence="2">Aspartyl-tRNA synthetase</fullName>
    </recommendedName>
</protein>
<name>A0A8S3JD25_9BILA</name>
<evidence type="ECO:0000256" key="1">
    <source>
        <dbReference type="ARBA" id="ARBA00022490"/>
    </source>
</evidence>
<dbReference type="EMBL" id="CAJOBJ010356733">
    <property type="protein sequence ID" value="CAF5215065.1"/>
    <property type="molecule type" value="Genomic_DNA"/>
</dbReference>
<dbReference type="GO" id="GO:0003723">
    <property type="term" value="F:RNA binding"/>
    <property type="evidence" value="ECO:0007669"/>
    <property type="project" value="TreeGrafter"/>
</dbReference>
<evidence type="ECO:0000256" key="3">
    <source>
        <dbReference type="SAM" id="MobiDB-lite"/>
    </source>
</evidence>
<dbReference type="InterPro" id="IPR004365">
    <property type="entry name" value="NA-bd_OB_tRNA"/>
</dbReference>
<dbReference type="GO" id="GO:0017101">
    <property type="term" value="C:aminoacyl-tRNA synthetase multienzyme complex"/>
    <property type="evidence" value="ECO:0007669"/>
    <property type="project" value="TreeGrafter"/>
</dbReference>
<dbReference type="SUPFAM" id="SSF50249">
    <property type="entry name" value="Nucleic acid-binding proteins"/>
    <property type="match status" value="1"/>
</dbReference>
<reference evidence="5" key="1">
    <citation type="submission" date="2021-02" db="EMBL/GenBank/DDBJ databases">
        <authorList>
            <person name="Nowell W R."/>
        </authorList>
    </citation>
    <scope>NUCLEOTIDE SEQUENCE</scope>
</reference>
<keyword evidence="1" id="KW-0963">Cytoplasm</keyword>
<dbReference type="InterPro" id="IPR004523">
    <property type="entry name" value="Asp-tRNA_synthase_2"/>
</dbReference>
<dbReference type="PANTHER" id="PTHR43450">
    <property type="entry name" value="ASPARTYL-TRNA SYNTHETASE"/>
    <property type="match status" value="1"/>
</dbReference>
<comment type="caution">
    <text evidence="5">The sequence shown here is derived from an EMBL/GenBank/DDBJ whole genome shotgun (WGS) entry which is preliminary data.</text>
</comment>
<dbReference type="PANTHER" id="PTHR43450:SF1">
    <property type="entry name" value="ASPARTATE--TRNA LIGASE, CYTOPLASMIC"/>
    <property type="match status" value="1"/>
</dbReference>
<sequence length="143" mass="16044">MASADSGKKPQEKEQNVPSTTTEEDFSKDNYGIMPLIQSKEKIDRELVSVRDINEKLAKQTIWVRGRIHTSRGKGKQCFLVIRHQSATIQAIICVNENVSKPMVKFVTTISKESVVDIEGEVTLTPSPIESCTQKDVELQVKK</sequence>
<evidence type="ECO:0000256" key="2">
    <source>
        <dbReference type="ARBA" id="ARBA00033155"/>
    </source>
</evidence>
<feature type="compositionally biased region" description="Basic and acidic residues" evidence="3">
    <location>
        <begin position="1"/>
        <end position="15"/>
    </location>
</feature>
<evidence type="ECO:0000259" key="4">
    <source>
        <dbReference type="Pfam" id="PF01336"/>
    </source>
</evidence>
<dbReference type="FunFam" id="2.40.50.140:FF:000132">
    <property type="entry name" value="Aspartyl-tRNA synthetase, cytoplasmic"/>
    <property type="match status" value="1"/>
</dbReference>
<dbReference type="AlphaFoldDB" id="A0A8S3JD25"/>
<dbReference type="Pfam" id="PF01336">
    <property type="entry name" value="tRNA_anti-codon"/>
    <property type="match status" value="1"/>
</dbReference>
<gene>
    <name evidence="5" type="ORF">GIL414_LOCUS81182</name>
</gene>
<organism evidence="5 6">
    <name type="scientific">Rotaria magnacalcarata</name>
    <dbReference type="NCBI Taxonomy" id="392030"/>
    <lineage>
        <taxon>Eukaryota</taxon>
        <taxon>Metazoa</taxon>
        <taxon>Spiralia</taxon>
        <taxon>Gnathifera</taxon>
        <taxon>Rotifera</taxon>
        <taxon>Eurotatoria</taxon>
        <taxon>Bdelloidea</taxon>
        <taxon>Philodinida</taxon>
        <taxon>Philodinidae</taxon>
        <taxon>Rotaria</taxon>
    </lineage>
</organism>
<dbReference type="GO" id="GO:0005524">
    <property type="term" value="F:ATP binding"/>
    <property type="evidence" value="ECO:0007669"/>
    <property type="project" value="InterPro"/>
</dbReference>
<feature type="domain" description="OB" evidence="4">
    <location>
        <begin position="62"/>
        <end position="142"/>
    </location>
</feature>
<evidence type="ECO:0000313" key="5">
    <source>
        <dbReference type="EMBL" id="CAF5215065.1"/>
    </source>
</evidence>
<dbReference type="GO" id="GO:0006422">
    <property type="term" value="P:aspartyl-tRNA aminoacylation"/>
    <property type="evidence" value="ECO:0007669"/>
    <property type="project" value="InterPro"/>
</dbReference>
<dbReference type="GO" id="GO:0004815">
    <property type="term" value="F:aspartate-tRNA ligase activity"/>
    <property type="evidence" value="ECO:0007669"/>
    <property type="project" value="InterPro"/>
</dbReference>
<evidence type="ECO:0000313" key="6">
    <source>
        <dbReference type="Proteomes" id="UP000681720"/>
    </source>
</evidence>
<dbReference type="CDD" id="cd04320">
    <property type="entry name" value="AspRS_cyto_N"/>
    <property type="match status" value="1"/>
</dbReference>
<dbReference type="Proteomes" id="UP000681720">
    <property type="component" value="Unassembled WGS sequence"/>
</dbReference>
<dbReference type="GO" id="GO:0005829">
    <property type="term" value="C:cytosol"/>
    <property type="evidence" value="ECO:0007669"/>
    <property type="project" value="TreeGrafter"/>
</dbReference>
<dbReference type="Gene3D" id="2.40.50.140">
    <property type="entry name" value="Nucleic acid-binding proteins"/>
    <property type="match status" value="1"/>
</dbReference>
<feature type="region of interest" description="Disordered" evidence="3">
    <location>
        <begin position="1"/>
        <end position="28"/>
    </location>
</feature>
<proteinExistence type="predicted"/>
<dbReference type="InterPro" id="IPR012340">
    <property type="entry name" value="NA-bd_OB-fold"/>
</dbReference>
<accession>A0A8S3JD25</accession>